<evidence type="ECO:0000259" key="7">
    <source>
        <dbReference type="PROSITE" id="PS51394"/>
    </source>
</evidence>
<feature type="domain" description="PUL" evidence="8">
    <location>
        <begin position="505"/>
        <end position="795"/>
    </location>
</feature>
<evidence type="ECO:0000256" key="1">
    <source>
        <dbReference type="ARBA" id="ARBA00004496"/>
    </source>
</evidence>
<comment type="subcellular location">
    <subcellularLocation>
        <location evidence="1">Cytoplasm</location>
    </subcellularLocation>
</comment>
<dbReference type="Gene3D" id="2.130.10.10">
    <property type="entry name" value="YVTN repeat-like/Quinoprotein amine dehydrogenase"/>
    <property type="match status" value="1"/>
</dbReference>
<dbReference type="AlphaFoldDB" id="A0AAD9MEH3"/>
<evidence type="ECO:0000256" key="4">
    <source>
        <dbReference type="ARBA" id="ARBA00022737"/>
    </source>
</evidence>
<dbReference type="PROSITE" id="PS51394">
    <property type="entry name" value="PFU"/>
    <property type="match status" value="1"/>
</dbReference>
<name>A0AAD9MEH3_9PEZI</name>
<dbReference type="GO" id="GO:0005634">
    <property type="term" value="C:nucleus"/>
    <property type="evidence" value="ECO:0007669"/>
    <property type="project" value="TreeGrafter"/>
</dbReference>
<dbReference type="PANTHER" id="PTHR19849:SF0">
    <property type="entry name" value="PHOSPHOLIPASE A-2-ACTIVATING PROTEIN"/>
    <property type="match status" value="1"/>
</dbReference>
<dbReference type="SUPFAM" id="SSF50978">
    <property type="entry name" value="WD40 repeat-like"/>
    <property type="match status" value="1"/>
</dbReference>
<evidence type="ECO:0000256" key="3">
    <source>
        <dbReference type="ARBA" id="ARBA00022574"/>
    </source>
</evidence>
<dbReference type="GO" id="GO:0005737">
    <property type="term" value="C:cytoplasm"/>
    <property type="evidence" value="ECO:0007669"/>
    <property type="project" value="UniProtKB-SubCell"/>
</dbReference>
<dbReference type="Pfam" id="PF08324">
    <property type="entry name" value="PUL"/>
    <property type="match status" value="1"/>
</dbReference>
<dbReference type="Gene3D" id="1.25.10.10">
    <property type="entry name" value="Leucine-rich Repeat Variant"/>
    <property type="match status" value="1"/>
</dbReference>
<dbReference type="PANTHER" id="PTHR19849">
    <property type="entry name" value="PHOSPHOLIPASE A-2-ACTIVATING PROTEIN"/>
    <property type="match status" value="1"/>
</dbReference>
<evidence type="ECO:0000313" key="9">
    <source>
        <dbReference type="EMBL" id="KAK2073442.1"/>
    </source>
</evidence>
<dbReference type="CDD" id="cd00200">
    <property type="entry name" value="WD40"/>
    <property type="match status" value="1"/>
</dbReference>
<dbReference type="Pfam" id="PF09070">
    <property type="entry name" value="PFU"/>
    <property type="match status" value="1"/>
</dbReference>
<keyword evidence="10" id="KW-1185">Reference proteome</keyword>
<sequence length="796" mass="85344">MVEFKLSAQLKGHDADVRAAAFPSADLVLSSSRDHTVRVWRNTGGNPPDFEGSITTQGHDFINALAYVPPSPAHPDGLIVSGGKDTIIQVKKPTSTPADKAERLLRGHAHNICALDVAPGAKWLVSGAWDGQARVWSLAKWETELVLNHDDGGGGSVWAVVAYNDTLVITGCADSKIRIFDLSRSKAGAVDPISTMTTPAVVRALCKLPSSIKSHARGADFASASNDGIIRLWKTNGKQLGELHGHDSFIYSLASLSTGEIVSAGEDRTLRIWSDLECIQTITHPAISVWTVAVCPDTDDIVSGASDNVVRVFTRSQDRVAGAHVIAQFEETVRTSAIPQQQLGGGINKEKLDPPDWLQLHNGTKEGQVKMIREDNGSISAHQWSIGQQQWINVGTVVDSAGSSGRKVEYQGKEYDYVFDVDIEDGKPPLKLPYNLSDNVYDTATNFLGHNNLPLTYLDNVANFITENTKGATIGQSSGPSAPDPFGSEKRYKPGQGEPGVQRKRQLPHKEFLTITQAKFEPIQNKILSLNANLMSAGSKHIALNPSETRILARLVAALNAPASSGTPPNLPEASVDLVVKLVTQWPYSDRLPGLDLLRLMATSPEVAKLKTSEYESVTDMVLASSLDTDGAVNENSVMMAMRTIANLFASDEGRAVAAQHADTVVGAMERVAGIVEGAPPIGAQNRNVQIALASAAFNYALLAYLDQQEGGPAEPRVGPYVVALLCNVLGRVLHDQADAEVVFRALVALGTVLVAGGEGRATARELGAAEWLRRAVARASEDRVKSLARECLAFL</sequence>
<evidence type="ECO:0000256" key="5">
    <source>
        <dbReference type="PROSITE-ProRule" id="PRU00221"/>
    </source>
</evidence>
<reference evidence="9" key="1">
    <citation type="journal article" date="2023" name="Mol. Plant Microbe Interact.">
        <title>Elucidating the Obligate Nature and Biological Capacity of an Invasive Fungal Corn Pathogen.</title>
        <authorList>
            <person name="MacCready J.S."/>
            <person name="Roggenkamp E.M."/>
            <person name="Gdanetz K."/>
            <person name="Chilvers M.I."/>
        </authorList>
    </citation>
    <scope>NUCLEOTIDE SEQUENCE</scope>
    <source>
        <strain evidence="9">PM02</strain>
    </source>
</reference>
<evidence type="ECO:0008006" key="11">
    <source>
        <dbReference type="Google" id="ProtNLM"/>
    </source>
</evidence>
<dbReference type="EMBL" id="JAQQPM010000007">
    <property type="protein sequence ID" value="KAK2073442.1"/>
    <property type="molecule type" value="Genomic_DNA"/>
</dbReference>
<feature type="repeat" description="WD" evidence="5">
    <location>
        <begin position="105"/>
        <end position="138"/>
    </location>
</feature>
<feature type="repeat" description="WD" evidence="5">
    <location>
        <begin position="243"/>
        <end position="274"/>
    </location>
</feature>
<dbReference type="Gene3D" id="3.10.20.870">
    <property type="entry name" value="PFU (PLAA family ubiquitin binding), C-terminal domain"/>
    <property type="match status" value="1"/>
</dbReference>
<gene>
    <name evidence="9" type="ORF">P8C59_007727</name>
</gene>
<dbReference type="Proteomes" id="UP001217918">
    <property type="component" value="Unassembled WGS sequence"/>
</dbReference>
<dbReference type="PROSITE" id="PS51396">
    <property type="entry name" value="PUL"/>
    <property type="match status" value="1"/>
</dbReference>
<accession>A0AAD9MEH3</accession>
<dbReference type="PROSITE" id="PS50082">
    <property type="entry name" value="WD_REPEATS_2"/>
    <property type="match status" value="3"/>
</dbReference>
<dbReference type="PROSITE" id="PS50294">
    <property type="entry name" value="WD_REPEATS_REGION"/>
    <property type="match status" value="2"/>
</dbReference>
<dbReference type="InterPro" id="IPR036322">
    <property type="entry name" value="WD40_repeat_dom_sf"/>
</dbReference>
<dbReference type="Pfam" id="PF00400">
    <property type="entry name" value="WD40"/>
    <property type="match status" value="5"/>
</dbReference>
<feature type="repeat" description="WD" evidence="5">
    <location>
        <begin position="10"/>
        <end position="40"/>
    </location>
</feature>
<comment type="caution">
    <text evidence="9">The sequence shown here is derived from an EMBL/GenBank/DDBJ whole genome shotgun (WGS) entry which is preliminary data.</text>
</comment>
<keyword evidence="4" id="KW-0677">Repeat</keyword>
<dbReference type="GO" id="GO:0043161">
    <property type="term" value="P:proteasome-mediated ubiquitin-dependent protein catabolic process"/>
    <property type="evidence" value="ECO:0007669"/>
    <property type="project" value="TreeGrafter"/>
</dbReference>
<dbReference type="InterPro" id="IPR015155">
    <property type="entry name" value="PFU"/>
</dbReference>
<dbReference type="InterPro" id="IPR015943">
    <property type="entry name" value="WD40/YVTN_repeat-like_dom_sf"/>
</dbReference>
<dbReference type="FunFam" id="2.130.10.10:FF:000236">
    <property type="entry name" value="Polyubiquitin binding protein (Doa1/Ufd3)"/>
    <property type="match status" value="1"/>
</dbReference>
<keyword evidence="3 5" id="KW-0853">WD repeat</keyword>
<evidence type="ECO:0000313" key="10">
    <source>
        <dbReference type="Proteomes" id="UP001217918"/>
    </source>
</evidence>
<dbReference type="SMART" id="SM00320">
    <property type="entry name" value="WD40"/>
    <property type="match status" value="6"/>
</dbReference>
<feature type="region of interest" description="Disordered" evidence="6">
    <location>
        <begin position="472"/>
        <end position="505"/>
    </location>
</feature>
<organism evidence="9 10">
    <name type="scientific">Phyllachora maydis</name>
    <dbReference type="NCBI Taxonomy" id="1825666"/>
    <lineage>
        <taxon>Eukaryota</taxon>
        <taxon>Fungi</taxon>
        <taxon>Dikarya</taxon>
        <taxon>Ascomycota</taxon>
        <taxon>Pezizomycotina</taxon>
        <taxon>Sordariomycetes</taxon>
        <taxon>Sordariomycetidae</taxon>
        <taxon>Phyllachorales</taxon>
        <taxon>Phyllachoraceae</taxon>
        <taxon>Phyllachora</taxon>
    </lineage>
</organism>
<dbReference type="InterPro" id="IPR001680">
    <property type="entry name" value="WD40_rpt"/>
</dbReference>
<dbReference type="InterPro" id="IPR011989">
    <property type="entry name" value="ARM-like"/>
</dbReference>
<dbReference type="InterPro" id="IPR013535">
    <property type="entry name" value="PUL_dom"/>
</dbReference>
<evidence type="ECO:0000256" key="2">
    <source>
        <dbReference type="ARBA" id="ARBA00022490"/>
    </source>
</evidence>
<evidence type="ECO:0000259" key="8">
    <source>
        <dbReference type="PROSITE" id="PS51396"/>
    </source>
</evidence>
<protein>
    <recommendedName>
        <fullName evidence="11">Phospholipase A-2-activating protein</fullName>
    </recommendedName>
</protein>
<dbReference type="GO" id="GO:0043130">
    <property type="term" value="F:ubiquitin binding"/>
    <property type="evidence" value="ECO:0007669"/>
    <property type="project" value="TreeGrafter"/>
</dbReference>
<evidence type="ECO:0000256" key="6">
    <source>
        <dbReference type="SAM" id="MobiDB-lite"/>
    </source>
</evidence>
<proteinExistence type="predicted"/>
<dbReference type="GO" id="GO:0010992">
    <property type="term" value="P:ubiquitin recycling"/>
    <property type="evidence" value="ECO:0007669"/>
    <property type="project" value="TreeGrafter"/>
</dbReference>
<keyword evidence="2" id="KW-0963">Cytoplasm</keyword>
<dbReference type="InterPro" id="IPR038122">
    <property type="entry name" value="PFU_sf"/>
</dbReference>
<feature type="domain" description="PFU" evidence="7">
    <location>
        <begin position="383"/>
        <end position="479"/>
    </location>
</feature>